<evidence type="ECO:0000313" key="2">
    <source>
        <dbReference type="Proteomes" id="UP001626550"/>
    </source>
</evidence>
<proteinExistence type="predicted"/>
<gene>
    <name evidence="1" type="ORF">Ciccas_008970</name>
</gene>
<sequence length="127" mass="14380">NPFQNFKIMNQKATCAICGKHLSKSKPFRQQNLQKSSGNEFWYLQGSLGRQKFLKATRNPGRLITNSRQRSIMTLTSRLKSELLPFTTAFFNVDGSMLKDAKQDIGFVKNLFCKPVPINLPAASDHT</sequence>
<reference evidence="1 2" key="1">
    <citation type="submission" date="2024-11" db="EMBL/GenBank/DDBJ databases">
        <title>Adaptive evolution of stress response genes in parasites aligns with host niche diversity.</title>
        <authorList>
            <person name="Hahn C."/>
            <person name="Resl P."/>
        </authorList>
    </citation>
    <scope>NUCLEOTIDE SEQUENCE [LARGE SCALE GENOMIC DNA]</scope>
    <source>
        <strain evidence="1">EGGRZ-B1_66</strain>
        <tissue evidence="1">Body</tissue>
    </source>
</reference>
<keyword evidence="2" id="KW-1185">Reference proteome</keyword>
<name>A0ABD2PYD0_9PLAT</name>
<organism evidence="1 2">
    <name type="scientific">Cichlidogyrus casuarinus</name>
    <dbReference type="NCBI Taxonomy" id="1844966"/>
    <lineage>
        <taxon>Eukaryota</taxon>
        <taxon>Metazoa</taxon>
        <taxon>Spiralia</taxon>
        <taxon>Lophotrochozoa</taxon>
        <taxon>Platyhelminthes</taxon>
        <taxon>Monogenea</taxon>
        <taxon>Monopisthocotylea</taxon>
        <taxon>Dactylogyridea</taxon>
        <taxon>Ancyrocephalidae</taxon>
        <taxon>Cichlidogyrus</taxon>
    </lineage>
</organism>
<dbReference type="AlphaFoldDB" id="A0ABD2PYD0"/>
<comment type="caution">
    <text evidence="1">The sequence shown here is derived from an EMBL/GenBank/DDBJ whole genome shotgun (WGS) entry which is preliminary data.</text>
</comment>
<dbReference type="EMBL" id="JBJKFK010001701">
    <property type="protein sequence ID" value="KAL3312435.1"/>
    <property type="molecule type" value="Genomic_DNA"/>
</dbReference>
<evidence type="ECO:0000313" key="1">
    <source>
        <dbReference type="EMBL" id="KAL3312435.1"/>
    </source>
</evidence>
<protein>
    <submittedName>
        <fullName evidence="1">Uncharacterized protein</fullName>
    </submittedName>
</protein>
<dbReference type="Proteomes" id="UP001626550">
    <property type="component" value="Unassembled WGS sequence"/>
</dbReference>
<feature type="non-terminal residue" evidence="1">
    <location>
        <position position="1"/>
    </location>
</feature>
<accession>A0ABD2PYD0</accession>